<feature type="region of interest" description="Disordered" evidence="1">
    <location>
        <begin position="33"/>
        <end position="80"/>
    </location>
</feature>
<evidence type="ECO:0000256" key="1">
    <source>
        <dbReference type="SAM" id="MobiDB-lite"/>
    </source>
</evidence>
<proteinExistence type="predicted"/>
<dbReference type="EMBL" id="OU015568">
    <property type="protein sequence ID" value="CAG5088740.1"/>
    <property type="molecule type" value="Genomic_DNA"/>
</dbReference>
<accession>A0ABN7RYN0</accession>
<reference evidence="2 3" key="1">
    <citation type="submission" date="2021-04" db="EMBL/GenBank/DDBJ databases">
        <authorList>
            <person name="Bliznina A."/>
        </authorList>
    </citation>
    <scope>NUCLEOTIDE SEQUENCE [LARGE SCALE GENOMIC DNA]</scope>
</reference>
<feature type="region of interest" description="Disordered" evidence="1">
    <location>
        <begin position="1"/>
        <end position="21"/>
    </location>
</feature>
<dbReference type="Proteomes" id="UP001158576">
    <property type="component" value="Chromosome PAR"/>
</dbReference>
<evidence type="ECO:0000313" key="3">
    <source>
        <dbReference type="Proteomes" id="UP001158576"/>
    </source>
</evidence>
<keyword evidence="3" id="KW-1185">Reference proteome</keyword>
<evidence type="ECO:0000313" key="2">
    <source>
        <dbReference type="EMBL" id="CAG5088740.1"/>
    </source>
</evidence>
<protein>
    <submittedName>
        <fullName evidence="2">Oidioi.mRNA.OKI2018_I69.PAR.g11953.t1.cds</fullName>
    </submittedName>
</protein>
<organism evidence="2 3">
    <name type="scientific">Oikopleura dioica</name>
    <name type="common">Tunicate</name>
    <dbReference type="NCBI Taxonomy" id="34765"/>
    <lineage>
        <taxon>Eukaryota</taxon>
        <taxon>Metazoa</taxon>
        <taxon>Chordata</taxon>
        <taxon>Tunicata</taxon>
        <taxon>Appendicularia</taxon>
        <taxon>Copelata</taxon>
        <taxon>Oikopleuridae</taxon>
        <taxon>Oikopleura</taxon>
    </lineage>
</organism>
<feature type="compositionally biased region" description="Polar residues" evidence="1">
    <location>
        <begin position="42"/>
        <end position="53"/>
    </location>
</feature>
<sequence>MSGYTNSSADSRQLNLSTSQAAVDGENEALLARAHIGRNTEPGPTQRNNNYDNHATDMDADEIRRVQLSSDANAENNNTT</sequence>
<name>A0ABN7RYN0_OIKDI</name>
<feature type="compositionally biased region" description="Polar residues" evidence="1">
    <location>
        <begin position="67"/>
        <end position="80"/>
    </location>
</feature>
<gene>
    <name evidence="2" type="ORF">OKIOD_LOCUS3511</name>
</gene>
<feature type="compositionally biased region" description="Basic and acidic residues" evidence="1">
    <location>
        <begin position="54"/>
        <end position="65"/>
    </location>
</feature>